<reference evidence="3 4" key="1">
    <citation type="submission" date="2018-01" db="EMBL/GenBank/DDBJ databases">
        <title>The whole genome sequencing and assembly of Halobacillus litoralis ERB031 strain.</title>
        <authorList>
            <person name="Lee S.-J."/>
            <person name="Park M.-K."/>
            <person name="Kim J.-Y."/>
            <person name="Lee Y.-J."/>
            <person name="Yi H."/>
            <person name="Bahn Y.-S."/>
            <person name="Kim J.F."/>
            <person name="Lee D.-W."/>
        </authorList>
    </citation>
    <scope>NUCLEOTIDE SEQUENCE [LARGE SCALE GENOMIC DNA]</scope>
    <source>
        <strain evidence="3 4">ERB 031</strain>
        <plasmid evidence="4">pldw-31</plasmid>
    </source>
</reference>
<protein>
    <submittedName>
        <fullName evidence="3">Aldo/keto reductase</fullName>
    </submittedName>
</protein>
<accession>A0A410MJ30</accession>
<dbReference type="GO" id="GO:0005829">
    <property type="term" value="C:cytosol"/>
    <property type="evidence" value="ECO:0007669"/>
    <property type="project" value="UniProtKB-ARBA"/>
</dbReference>
<feature type="domain" description="NADP-dependent oxidoreductase" evidence="2">
    <location>
        <begin position="15"/>
        <end position="319"/>
    </location>
</feature>
<keyword evidence="3" id="KW-0614">Plasmid</keyword>
<dbReference type="RefSeq" id="WP_128526967.1">
    <property type="nucleotide sequence ID" value="NZ_CP026119.1"/>
</dbReference>
<gene>
    <name evidence="3" type="ORF">HLI_20995</name>
</gene>
<dbReference type="Pfam" id="PF00248">
    <property type="entry name" value="Aldo_ket_red"/>
    <property type="match status" value="1"/>
</dbReference>
<dbReference type="GO" id="GO:0016491">
    <property type="term" value="F:oxidoreductase activity"/>
    <property type="evidence" value="ECO:0007669"/>
    <property type="project" value="UniProtKB-KW"/>
</dbReference>
<dbReference type="InterPro" id="IPR036812">
    <property type="entry name" value="NAD(P)_OxRdtase_dom_sf"/>
</dbReference>
<dbReference type="Proteomes" id="UP000287756">
    <property type="component" value="Plasmid pLDW-31"/>
</dbReference>
<organism evidence="3 4">
    <name type="scientific">Halobacillus litoralis</name>
    <dbReference type="NCBI Taxonomy" id="45668"/>
    <lineage>
        <taxon>Bacteria</taxon>
        <taxon>Bacillati</taxon>
        <taxon>Bacillota</taxon>
        <taxon>Bacilli</taxon>
        <taxon>Bacillales</taxon>
        <taxon>Bacillaceae</taxon>
        <taxon>Halobacillus</taxon>
    </lineage>
</organism>
<dbReference type="FunFam" id="3.20.20.100:FF:000004">
    <property type="entry name" value="Oxidoreductase, aldo/keto reductase"/>
    <property type="match status" value="1"/>
</dbReference>
<dbReference type="AlphaFoldDB" id="A0A410MJ30"/>
<dbReference type="OrthoDB" id="9773828at2"/>
<dbReference type="KEGG" id="hli:HLI_20995"/>
<evidence type="ECO:0000313" key="4">
    <source>
        <dbReference type="Proteomes" id="UP000287756"/>
    </source>
</evidence>
<keyword evidence="1" id="KW-0560">Oxidoreductase</keyword>
<dbReference type="Gene3D" id="3.20.20.100">
    <property type="entry name" value="NADP-dependent oxidoreductase domain"/>
    <property type="match status" value="1"/>
</dbReference>
<evidence type="ECO:0000259" key="2">
    <source>
        <dbReference type="Pfam" id="PF00248"/>
    </source>
</evidence>
<dbReference type="InterPro" id="IPR050523">
    <property type="entry name" value="AKR_Detox_Biosynth"/>
</dbReference>
<dbReference type="EMBL" id="CP026119">
    <property type="protein sequence ID" value="QAS54737.1"/>
    <property type="molecule type" value="Genomic_DNA"/>
</dbReference>
<dbReference type="InterPro" id="IPR023210">
    <property type="entry name" value="NADP_OxRdtase_dom"/>
</dbReference>
<evidence type="ECO:0000313" key="3">
    <source>
        <dbReference type="EMBL" id="QAS54737.1"/>
    </source>
</evidence>
<dbReference type="PANTHER" id="PTHR43364:SF4">
    <property type="entry name" value="NAD(P)-LINKED OXIDOREDUCTASE SUPERFAMILY PROTEIN"/>
    <property type="match status" value="1"/>
</dbReference>
<dbReference type="SUPFAM" id="SSF51430">
    <property type="entry name" value="NAD(P)-linked oxidoreductase"/>
    <property type="match status" value="1"/>
</dbReference>
<evidence type="ECO:0000256" key="1">
    <source>
        <dbReference type="ARBA" id="ARBA00023002"/>
    </source>
</evidence>
<proteinExistence type="predicted"/>
<sequence length="338" mass="37776">MNYRFLGHSGLEVSEISLGSWTTIGGTLTKEQSTELIDKAMELGINHFDTANVYPLGLPNPNSKLPTGESEKILGTALKKYSRDSYVISTKVYFPVNREGLPANNMGLSRKQIIHHCNESLKRLGTDYIDVYYCHRFDDYTPLEETLRALDDLVRAGKILYIGVSNWTNTQLKEANKIINKSGFSPIIANQIMYNLFSREAENDLIPNSQENGTGIVAFSPLARGVLTGKYKNSNLYPKGTRGGNPDTKQFASKFLKEDYINRSIMLNEIAGERNMTLAQLSLAFLLDQQAVSTCLIGATSTKQLEENCLASDIAIDNDLRQMVMKVLKNRPTVQKEM</sequence>
<geneLocation type="plasmid" evidence="4">
    <name>pldw-31</name>
</geneLocation>
<dbReference type="PANTHER" id="PTHR43364">
    <property type="entry name" value="NADH-SPECIFIC METHYLGLYOXAL REDUCTASE-RELATED"/>
    <property type="match status" value="1"/>
</dbReference>
<name>A0A410MJ30_9BACI</name>